<dbReference type="RefSeq" id="WP_123212336.1">
    <property type="nucleotide sequence ID" value="NZ_RJVO01000006.1"/>
</dbReference>
<keyword evidence="6 12" id="KW-0997">Cell inner membrane</keyword>
<dbReference type="GO" id="GO:0051301">
    <property type="term" value="P:cell division"/>
    <property type="evidence" value="ECO:0007669"/>
    <property type="project" value="UniProtKB-KW"/>
</dbReference>
<dbReference type="EMBL" id="RJVO01000006">
    <property type="protein sequence ID" value="ROH88714.1"/>
    <property type="molecule type" value="Genomic_DNA"/>
</dbReference>
<dbReference type="PANTHER" id="PTHR47755:SF1">
    <property type="entry name" value="CELL DIVISION PROTEIN FTSX"/>
    <property type="match status" value="1"/>
</dbReference>
<evidence type="ECO:0000256" key="6">
    <source>
        <dbReference type="ARBA" id="ARBA00022519"/>
    </source>
</evidence>
<feature type="transmembrane region" description="Helical" evidence="13">
    <location>
        <begin position="285"/>
        <end position="309"/>
    </location>
</feature>
<evidence type="ECO:0000313" key="16">
    <source>
        <dbReference type="EMBL" id="ROH88714.1"/>
    </source>
</evidence>
<keyword evidence="17" id="KW-1185">Reference proteome</keyword>
<sequence>MTSASARAGAELRPNFLSRYLQAHVREVVFTLGRFYRNLSGALLTCFVIGITLALPAGLHCLVRNVDALGYSWETTLQASLFLKDSTTPEQGRELAHRIKGRPGVADTAYLSREQSLEEFKALSGLGQALDLLDSNPLPAVITVTPIKGIERTALDALVVALGQQPEVEVAKLDRRWLERLYGALALVERLVLVIAGVLSLAVIVIVGNTIRLDIEAKRAEIEVMKLIGATDAFIRRPFLYTGLWYGLVGGAIAWLLVQGMVLALNGPASSLAGLYGSAFRLQGLPLDATAVMFGAGVLLGWLGAWWTVSRRLQEIEPR</sequence>
<accession>A0A3N0V804</accession>
<evidence type="ECO:0000256" key="2">
    <source>
        <dbReference type="ARBA" id="ARBA00007379"/>
    </source>
</evidence>
<dbReference type="Proteomes" id="UP000282106">
    <property type="component" value="Unassembled WGS sequence"/>
</dbReference>
<evidence type="ECO:0000256" key="3">
    <source>
        <dbReference type="ARBA" id="ARBA00011160"/>
    </source>
</evidence>
<gene>
    <name evidence="16" type="ORF">ED208_12920</name>
</gene>
<keyword evidence="7 12" id="KW-0132">Cell division</keyword>
<keyword evidence="8 13" id="KW-0812">Transmembrane</keyword>
<keyword evidence="10 12" id="KW-0472">Membrane</keyword>
<comment type="caution">
    <text evidence="16">The sequence shown here is derived from an EMBL/GenBank/DDBJ whole genome shotgun (WGS) entry which is preliminary data.</text>
</comment>
<feature type="transmembrane region" description="Helical" evidence="13">
    <location>
        <begin position="244"/>
        <end position="265"/>
    </location>
</feature>
<evidence type="ECO:0000256" key="13">
    <source>
        <dbReference type="SAM" id="Phobius"/>
    </source>
</evidence>
<comment type="subcellular location">
    <subcellularLocation>
        <location evidence="1">Cell inner membrane</location>
        <topology evidence="1">Multi-pass membrane protein</topology>
    </subcellularLocation>
</comment>
<dbReference type="FunCoup" id="A0A3N0V804">
    <property type="interactions" value="160"/>
</dbReference>
<comment type="subunit">
    <text evidence="3">Forms a membrane-associated complex with FtsE.</text>
</comment>
<evidence type="ECO:0000256" key="10">
    <source>
        <dbReference type="ARBA" id="ARBA00023136"/>
    </source>
</evidence>
<evidence type="ECO:0000259" key="14">
    <source>
        <dbReference type="Pfam" id="PF02687"/>
    </source>
</evidence>
<evidence type="ECO:0000256" key="12">
    <source>
        <dbReference type="PIRNR" id="PIRNR003097"/>
    </source>
</evidence>
<dbReference type="Pfam" id="PF02687">
    <property type="entry name" value="FtsX"/>
    <property type="match status" value="1"/>
</dbReference>
<feature type="domain" description="ABC3 transporter permease C-terminal" evidence="14">
    <location>
        <begin position="194"/>
        <end position="312"/>
    </location>
</feature>
<dbReference type="PANTHER" id="PTHR47755">
    <property type="entry name" value="CELL DIVISION PROTEIN FTSX"/>
    <property type="match status" value="1"/>
</dbReference>
<dbReference type="GO" id="GO:0032153">
    <property type="term" value="C:cell division site"/>
    <property type="evidence" value="ECO:0007669"/>
    <property type="project" value="TreeGrafter"/>
</dbReference>
<comment type="similarity">
    <text evidence="2 12">Belongs to the ABC-4 integral membrane protein family. FtsX subfamily.</text>
</comment>
<dbReference type="InterPro" id="IPR004513">
    <property type="entry name" value="FtsX"/>
</dbReference>
<evidence type="ECO:0000256" key="11">
    <source>
        <dbReference type="ARBA" id="ARBA00023306"/>
    </source>
</evidence>
<evidence type="ECO:0000256" key="7">
    <source>
        <dbReference type="ARBA" id="ARBA00022618"/>
    </source>
</evidence>
<keyword evidence="9 13" id="KW-1133">Transmembrane helix</keyword>
<proteinExistence type="inferred from homology"/>
<evidence type="ECO:0000256" key="9">
    <source>
        <dbReference type="ARBA" id="ARBA00022989"/>
    </source>
</evidence>
<comment type="function">
    <text evidence="12">Part of the ABC transporter FtsEX involved in cellular division.</text>
</comment>
<evidence type="ECO:0000256" key="1">
    <source>
        <dbReference type="ARBA" id="ARBA00004429"/>
    </source>
</evidence>
<feature type="transmembrane region" description="Helical" evidence="13">
    <location>
        <begin position="39"/>
        <end position="59"/>
    </location>
</feature>
<protein>
    <recommendedName>
        <fullName evidence="4 12">Cell division protein FtsX</fullName>
    </recommendedName>
</protein>
<name>A0A3N0V804_9GAMM</name>
<evidence type="ECO:0000313" key="17">
    <source>
        <dbReference type="Proteomes" id="UP000282106"/>
    </source>
</evidence>
<evidence type="ECO:0000256" key="5">
    <source>
        <dbReference type="ARBA" id="ARBA00022475"/>
    </source>
</evidence>
<dbReference type="Pfam" id="PF18075">
    <property type="entry name" value="FtsX_ECD"/>
    <property type="match status" value="1"/>
</dbReference>
<feature type="transmembrane region" description="Helical" evidence="13">
    <location>
        <begin position="191"/>
        <end position="211"/>
    </location>
</feature>
<evidence type="ECO:0000259" key="15">
    <source>
        <dbReference type="Pfam" id="PF18075"/>
    </source>
</evidence>
<dbReference type="InterPro" id="IPR040690">
    <property type="entry name" value="FtsX_ECD"/>
</dbReference>
<dbReference type="PIRSF" id="PIRSF003097">
    <property type="entry name" value="FtsX"/>
    <property type="match status" value="1"/>
</dbReference>
<dbReference type="Gene3D" id="3.30.70.3040">
    <property type="match status" value="1"/>
</dbReference>
<dbReference type="NCBIfam" id="TIGR00439">
    <property type="entry name" value="FtsX_Gneg"/>
    <property type="match status" value="1"/>
</dbReference>
<dbReference type="InParanoid" id="A0A3N0V804"/>
<reference evidence="16 17" key="1">
    <citation type="submission" date="2018-10" db="EMBL/GenBank/DDBJ databases">
        <authorList>
            <person name="Chen W.-M."/>
        </authorList>
    </citation>
    <scope>NUCLEOTIDE SEQUENCE [LARGE SCALE GENOMIC DNA]</scope>
    <source>
        <strain evidence="16 17">THS-13</strain>
    </source>
</reference>
<keyword evidence="5 12" id="KW-1003">Cell membrane</keyword>
<organism evidence="16 17">
    <name type="scientific">Stagnimonas aquatica</name>
    <dbReference type="NCBI Taxonomy" id="2689987"/>
    <lineage>
        <taxon>Bacteria</taxon>
        <taxon>Pseudomonadati</taxon>
        <taxon>Pseudomonadota</taxon>
        <taxon>Gammaproteobacteria</taxon>
        <taxon>Nevskiales</taxon>
        <taxon>Nevskiaceae</taxon>
        <taxon>Stagnimonas</taxon>
    </lineage>
</organism>
<dbReference type="InterPro" id="IPR047590">
    <property type="entry name" value="FtsX_proteobact-type"/>
</dbReference>
<dbReference type="AlphaFoldDB" id="A0A3N0V804"/>
<evidence type="ECO:0000256" key="4">
    <source>
        <dbReference type="ARBA" id="ARBA00021907"/>
    </source>
</evidence>
<evidence type="ECO:0000256" key="8">
    <source>
        <dbReference type="ARBA" id="ARBA00022692"/>
    </source>
</evidence>
<feature type="domain" description="FtsX extracellular" evidence="15">
    <location>
        <begin position="78"/>
        <end position="169"/>
    </location>
</feature>
<dbReference type="GO" id="GO:0005886">
    <property type="term" value="C:plasma membrane"/>
    <property type="evidence" value="ECO:0007669"/>
    <property type="project" value="UniProtKB-SubCell"/>
</dbReference>
<dbReference type="InterPro" id="IPR003838">
    <property type="entry name" value="ABC3_permease_C"/>
</dbReference>
<keyword evidence="11 12" id="KW-0131">Cell cycle</keyword>